<keyword evidence="1" id="KW-1133">Transmembrane helix</keyword>
<keyword evidence="3" id="KW-1185">Reference proteome</keyword>
<proteinExistence type="predicted"/>
<comment type="caution">
    <text evidence="2">The sequence shown here is derived from an EMBL/GenBank/DDBJ whole genome shotgun (WGS) entry which is preliminary data.</text>
</comment>
<reference evidence="2 3" key="1">
    <citation type="submission" date="2022-01" db="EMBL/GenBank/DDBJ databases">
        <title>Labilibaculum sp. nov, a marine bacterium isolated from Antarctica.</title>
        <authorList>
            <person name="Dai W."/>
        </authorList>
    </citation>
    <scope>NUCLEOTIDE SEQUENCE [LARGE SCALE GENOMIC DNA]</scope>
    <source>
        <strain evidence="2 3">DW002</strain>
    </source>
</reference>
<accession>A0ABT5VUQ2</accession>
<feature type="transmembrane region" description="Helical" evidence="1">
    <location>
        <begin position="12"/>
        <end position="38"/>
    </location>
</feature>
<dbReference type="RefSeq" id="WP_275110464.1">
    <property type="nucleotide sequence ID" value="NZ_JAKJSC010000002.1"/>
</dbReference>
<feature type="transmembrane region" description="Helical" evidence="1">
    <location>
        <begin position="44"/>
        <end position="63"/>
    </location>
</feature>
<evidence type="ECO:0000256" key="1">
    <source>
        <dbReference type="SAM" id="Phobius"/>
    </source>
</evidence>
<dbReference type="EMBL" id="JAKJSC010000002">
    <property type="protein sequence ID" value="MDE5419135.1"/>
    <property type="molecule type" value="Genomic_DNA"/>
</dbReference>
<gene>
    <name evidence="2" type="ORF">L3049_14135</name>
</gene>
<evidence type="ECO:0000313" key="2">
    <source>
        <dbReference type="EMBL" id="MDE5419135.1"/>
    </source>
</evidence>
<keyword evidence="1" id="KW-0472">Membrane</keyword>
<organism evidence="2 3">
    <name type="scientific">Paralabilibaculum antarcticum</name>
    <dbReference type="NCBI Taxonomy" id="2912572"/>
    <lineage>
        <taxon>Bacteria</taxon>
        <taxon>Pseudomonadati</taxon>
        <taxon>Bacteroidota</taxon>
        <taxon>Bacteroidia</taxon>
        <taxon>Marinilabiliales</taxon>
        <taxon>Marinifilaceae</taxon>
        <taxon>Paralabilibaculum</taxon>
    </lineage>
</organism>
<protein>
    <submittedName>
        <fullName evidence="2">Uncharacterized protein</fullName>
    </submittedName>
</protein>
<sequence>MESKEIEKLPKLNAILSLSIVILFLAGVGFSIAGIWGFALWYESTITCVILALTNFILIASFCRSSKSKKYIYLKI</sequence>
<dbReference type="Proteomes" id="UP001528920">
    <property type="component" value="Unassembled WGS sequence"/>
</dbReference>
<keyword evidence="1" id="KW-0812">Transmembrane</keyword>
<evidence type="ECO:0000313" key="3">
    <source>
        <dbReference type="Proteomes" id="UP001528920"/>
    </source>
</evidence>
<name>A0ABT5VUQ2_9BACT</name>